<evidence type="ECO:0000256" key="1">
    <source>
        <dbReference type="ARBA" id="ARBA00001974"/>
    </source>
</evidence>
<proteinExistence type="inferred from homology"/>
<evidence type="ECO:0000256" key="7">
    <source>
        <dbReference type="ARBA" id="ARBA00023180"/>
    </source>
</evidence>
<accession>A0A4S8LLK8</accession>
<protein>
    <submittedName>
        <fullName evidence="10">Alcohol oxidase</fullName>
    </submittedName>
</protein>
<evidence type="ECO:0000256" key="8">
    <source>
        <dbReference type="PIRSR" id="PIRSR000137-1"/>
    </source>
</evidence>
<dbReference type="Gene3D" id="3.50.50.60">
    <property type="entry name" value="FAD/NAD(P)-binding domain"/>
    <property type="match status" value="3"/>
</dbReference>
<keyword evidence="7" id="KW-0325">Glycoprotein</keyword>
<dbReference type="Pfam" id="PF00732">
    <property type="entry name" value="GMC_oxred_N"/>
    <property type="match status" value="1"/>
</dbReference>
<dbReference type="OrthoDB" id="269227at2759"/>
<dbReference type="Gene3D" id="3.30.560.10">
    <property type="entry name" value="Glucose Oxidase, domain 3"/>
    <property type="match status" value="2"/>
</dbReference>
<dbReference type="SUPFAM" id="SSF54373">
    <property type="entry name" value="FAD-linked reductases, C-terminal domain"/>
    <property type="match status" value="1"/>
</dbReference>
<dbReference type="InterPro" id="IPR036188">
    <property type="entry name" value="FAD/NAD-bd_sf"/>
</dbReference>
<reference evidence="10 11" key="1">
    <citation type="journal article" date="2019" name="Nat. Ecol. Evol.">
        <title>Megaphylogeny resolves global patterns of mushroom evolution.</title>
        <authorList>
            <person name="Varga T."/>
            <person name="Krizsan K."/>
            <person name="Foldi C."/>
            <person name="Dima B."/>
            <person name="Sanchez-Garcia M."/>
            <person name="Sanchez-Ramirez S."/>
            <person name="Szollosi G.J."/>
            <person name="Szarkandi J.G."/>
            <person name="Papp V."/>
            <person name="Albert L."/>
            <person name="Andreopoulos W."/>
            <person name="Angelini C."/>
            <person name="Antonin V."/>
            <person name="Barry K.W."/>
            <person name="Bougher N.L."/>
            <person name="Buchanan P."/>
            <person name="Buyck B."/>
            <person name="Bense V."/>
            <person name="Catcheside P."/>
            <person name="Chovatia M."/>
            <person name="Cooper J."/>
            <person name="Damon W."/>
            <person name="Desjardin D."/>
            <person name="Finy P."/>
            <person name="Geml J."/>
            <person name="Haridas S."/>
            <person name="Hughes K."/>
            <person name="Justo A."/>
            <person name="Karasinski D."/>
            <person name="Kautmanova I."/>
            <person name="Kiss B."/>
            <person name="Kocsube S."/>
            <person name="Kotiranta H."/>
            <person name="LaButti K.M."/>
            <person name="Lechner B.E."/>
            <person name="Liimatainen K."/>
            <person name="Lipzen A."/>
            <person name="Lukacs Z."/>
            <person name="Mihaltcheva S."/>
            <person name="Morgado L.N."/>
            <person name="Niskanen T."/>
            <person name="Noordeloos M.E."/>
            <person name="Ohm R.A."/>
            <person name="Ortiz-Santana B."/>
            <person name="Ovrebo C."/>
            <person name="Racz N."/>
            <person name="Riley R."/>
            <person name="Savchenko A."/>
            <person name="Shiryaev A."/>
            <person name="Soop K."/>
            <person name="Spirin V."/>
            <person name="Szebenyi C."/>
            <person name="Tomsovsky M."/>
            <person name="Tulloss R.E."/>
            <person name="Uehling J."/>
            <person name="Grigoriev I.V."/>
            <person name="Vagvolgyi C."/>
            <person name="Papp T."/>
            <person name="Martin F.M."/>
            <person name="Miettinen O."/>
            <person name="Hibbett D.S."/>
            <person name="Nagy L.G."/>
        </authorList>
    </citation>
    <scope>NUCLEOTIDE SEQUENCE [LARGE SCALE GENOMIC DNA]</scope>
    <source>
        <strain evidence="10 11">CBS 962.96</strain>
    </source>
</reference>
<evidence type="ECO:0000313" key="10">
    <source>
        <dbReference type="EMBL" id="THU89578.1"/>
    </source>
</evidence>
<dbReference type="GO" id="GO:0050660">
    <property type="term" value="F:flavin adenine dinucleotide binding"/>
    <property type="evidence" value="ECO:0007669"/>
    <property type="project" value="InterPro"/>
</dbReference>
<evidence type="ECO:0000259" key="9">
    <source>
        <dbReference type="PROSITE" id="PS00624"/>
    </source>
</evidence>
<keyword evidence="6" id="KW-0560">Oxidoreductase</keyword>
<dbReference type="InterPro" id="IPR000172">
    <property type="entry name" value="GMC_OxRdtase_N"/>
</dbReference>
<name>A0A4S8LLK8_DENBC</name>
<dbReference type="Proteomes" id="UP000297245">
    <property type="component" value="Unassembled WGS sequence"/>
</dbReference>
<comment type="similarity">
    <text evidence="2">Belongs to the GMC oxidoreductase family.</text>
</comment>
<dbReference type="PROSITE" id="PS00624">
    <property type="entry name" value="GMC_OXRED_2"/>
    <property type="match status" value="1"/>
</dbReference>
<sequence length="522" mass="56728">MTQNSIHDVFEYIIVGGGTAGLVIASRLAQNTKSSVLVLEAGSDISASPEIRVPASSSKNLGNPRWDWSFFSTPQNHADERVIFLPRGKSLGGSSNLNYMQLNRSMAEEYDAFETLGIKGWSWNELLPYFKKSESLSVKPSETASASVQVDQNVHGTSGPIQTTVPLEIAVSQERFFDALQELNVGLNPDCAYLKPCSSLSNLTVYTEAQATKILFKTTSGDVVAEAVEYVKDNQKCKAIASREVILCAGTYQTPQLLEQSGIGEPGILTSYGIEPLVVLPGVGTNLRIDSWDSLQDPAKLAEELEKYSQGEIQEDSRGYTASDDPIVAKIKKLQLDGFNQLPLLEIMEVASFTPSDVAKPEEGKTYCSLASCLQRPLSHGTVHINSVDPMERPVINPNFFSNTADIEILVEAMKYCRKIVSTASMSKIIQKEVSPGPKVTTDEDLMSFIKRNFATVFHPIGTAAMLPREAGGVVDSELKVYGTANVRVMDASILPVQFSGHPIATIYAMAEKAADIIIASN</sequence>
<comment type="cofactor">
    <cofactor evidence="1">
        <name>FAD</name>
        <dbReference type="ChEBI" id="CHEBI:57692"/>
    </cofactor>
</comment>
<keyword evidence="3" id="KW-0285">Flavoprotein</keyword>
<dbReference type="PANTHER" id="PTHR11552">
    <property type="entry name" value="GLUCOSE-METHANOL-CHOLINE GMC OXIDOREDUCTASE"/>
    <property type="match status" value="1"/>
</dbReference>
<evidence type="ECO:0000256" key="6">
    <source>
        <dbReference type="ARBA" id="ARBA00023002"/>
    </source>
</evidence>
<organism evidence="10 11">
    <name type="scientific">Dendrothele bispora (strain CBS 962.96)</name>
    <dbReference type="NCBI Taxonomy" id="1314807"/>
    <lineage>
        <taxon>Eukaryota</taxon>
        <taxon>Fungi</taxon>
        <taxon>Dikarya</taxon>
        <taxon>Basidiomycota</taxon>
        <taxon>Agaricomycotina</taxon>
        <taxon>Agaricomycetes</taxon>
        <taxon>Agaricomycetidae</taxon>
        <taxon>Agaricales</taxon>
        <taxon>Agaricales incertae sedis</taxon>
        <taxon>Dendrothele</taxon>
    </lineage>
</organism>
<feature type="active site" description="Proton acceptor" evidence="8">
    <location>
        <position position="502"/>
    </location>
</feature>
<evidence type="ECO:0000256" key="3">
    <source>
        <dbReference type="ARBA" id="ARBA00022630"/>
    </source>
</evidence>
<keyword evidence="5" id="KW-0274">FAD</keyword>
<evidence type="ECO:0000256" key="4">
    <source>
        <dbReference type="ARBA" id="ARBA00022729"/>
    </source>
</evidence>
<feature type="active site" description="Proton donor" evidence="8">
    <location>
        <position position="459"/>
    </location>
</feature>
<dbReference type="GO" id="GO:0016614">
    <property type="term" value="F:oxidoreductase activity, acting on CH-OH group of donors"/>
    <property type="evidence" value="ECO:0007669"/>
    <property type="project" value="InterPro"/>
</dbReference>
<dbReference type="PANTHER" id="PTHR11552:SF201">
    <property type="entry name" value="GLUCOSE-METHANOL-CHOLINE OXIDOREDUCTASE N-TERMINAL DOMAIN-CONTAINING PROTEIN"/>
    <property type="match status" value="1"/>
</dbReference>
<dbReference type="PIRSF" id="PIRSF000137">
    <property type="entry name" value="Alcohol_oxidase"/>
    <property type="match status" value="1"/>
</dbReference>
<keyword evidence="11" id="KW-1185">Reference proteome</keyword>
<dbReference type="InterPro" id="IPR007867">
    <property type="entry name" value="GMC_OxRtase_C"/>
</dbReference>
<evidence type="ECO:0000256" key="5">
    <source>
        <dbReference type="ARBA" id="ARBA00022827"/>
    </source>
</evidence>
<dbReference type="AlphaFoldDB" id="A0A4S8LLK8"/>
<dbReference type="SUPFAM" id="SSF51905">
    <property type="entry name" value="FAD/NAD(P)-binding domain"/>
    <property type="match status" value="1"/>
</dbReference>
<dbReference type="EMBL" id="ML179363">
    <property type="protein sequence ID" value="THU89578.1"/>
    <property type="molecule type" value="Genomic_DNA"/>
</dbReference>
<dbReference type="InterPro" id="IPR012132">
    <property type="entry name" value="GMC_OxRdtase"/>
</dbReference>
<feature type="domain" description="Glucose-methanol-choline oxidoreductase N-terminal" evidence="9">
    <location>
        <begin position="250"/>
        <end position="264"/>
    </location>
</feature>
<dbReference type="Pfam" id="PF05199">
    <property type="entry name" value="GMC_oxred_C"/>
    <property type="match status" value="1"/>
</dbReference>
<evidence type="ECO:0000256" key="2">
    <source>
        <dbReference type="ARBA" id="ARBA00010790"/>
    </source>
</evidence>
<keyword evidence="4" id="KW-0732">Signal</keyword>
<gene>
    <name evidence="10" type="ORF">K435DRAFT_865153</name>
</gene>
<evidence type="ECO:0000313" key="11">
    <source>
        <dbReference type="Proteomes" id="UP000297245"/>
    </source>
</evidence>